<dbReference type="PANTHER" id="PTHR11122:SF13">
    <property type="entry name" value="GLUCOSE-6-PHOSPHATE 1-EPIMERASE"/>
    <property type="match status" value="1"/>
</dbReference>
<name>Q0EW91_9PROT</name>
<dbReference type="InterPro" id="IPR008183">
    <property type="entry name" value="Aldose_1/G6P_1-epimerase"/>
</dbReference>
<dbReference type="STRING" id="314344.AL013_05710"/>
<dbReference type="GO" id="GO:0005737">
    <property type="term" value="C:cytoplasm"/>
    <property type="evidence" value="ECO:0007669"/>
    <property type="project" value="TreeGrafter"/>
</dbReference>
<dbReference type="SUPFAM" id="SSF74650">
    <property type="entry name" value="Galactose mutarotase-like"/>
    <property type="match status" value="1"/>
</dbReference>
<evidence type="ECO:0000256" key="1">
    <source>
        <dbReference type="ARBA" id="ARBA00001096"/>
    </source>
</evidence>
<dbReference type="PANTHER" id="PTHR11122">
    <property type="entry name" value="APOSPORY-ASSOCIATED PROTEIN C-RELATED"/>
    <property type="match status" value="1"/>
</dbReference>
<reference evidence="5 6" key="1">
    <citation type="submission" date="2006-09" db="EMBL/GenBank/DDBJ databases">
        <authorList>
            <person name="Emerson D."/>
            <person name="Ferriera S."/>
            <person name="Johnson J."/>
            <person name="Kravitz S."/>
            <person name="Halpern A."/>
            <person name="Remington K."/>
            <person name="Beeson K."/>
            <person name="Tran B."/>
            <person name="Rogers Y.-H."/>
            <person name="Friedman R."/>
            <person name="Venter J.C."/>
        </authorList>
    </citation>
    <scope>NUCLEOTIDE SEQUENCE [LARGE SCALE GENOMIC DNA]</scope>
    <source>
        <strain evidence="5 6">PV-1</strain>
    </source>
</reference>
<evidence type="ECO:0000313" key="6">
    <source>
        <dbReference type="Proteomes" id="UP000005297"/>
    </source>
</evidence>
<dbReference type="GO" id="GO:0047938">
    <property type="term" value="F:glucose-6-phosphate 1-epimerase activity"/>
    <property type="evidence" value="ECO:0007669"/>
    <property type="project" value="UniProtKB-EC"/>
</dbReference>
<dbReference type="AlphaFoldDB" id="Q0EW91"/>
<dbReference type="Proteomes" id="UP000005297">
    <property type="component" value="Unassembled WGS sequence"/>
</dbReference>
<dbReference type="EC" id="5.1.3.15" evidence="3"/>
<comment type="catalytic activity">
    <reaction evidence="1">
        <text>alpha-D-glucose 6-phosphate = beta-D-glucose 6-phosphate</text>
        <dbReference type="Rhea" id="RHEA:16249"/>
        <dbReference type="ChEBI" id="CHEBI:58225"/>
        <dbReference type="ChEBI" id="CHEBI:58247"/>
        <dbReference type="EC" id="5.1.3.15"/>
    </reaction>
</comment>
<evidence type="ECO:0000256" key="2">
    <source>
        <dbReference type="ARBA" id="ARBA00005866"/>
    </source>
</evidence>
<protein>
    <recommendedName>
        <fullName evidence="3">glucose-6-phosphate 1-epimerase</fullName>
        <ecNumber evidence="3">5.1.3.15</ecNumber>
    </recommendedName>
</protein>
<dbReference type="CDD" id="cd09020">
    <property type="entry name" value="D-hex-6-P-epi_like"/>
    <property type="match status" value="1"/>
</dbReference>
<dbReference type="GO" id="GO:0005975">
    <property type="term" value="P:carbohydrate metabolic process"/>
    <property type="evidence" value="ECO:0007669"/>
    <property type="project" value="InterPro"/>
</dbReference>
<sequence length="331" mass="36394">MGAVMTFYKLFIIYLAQHSAMPQAMTVAQGDVMNAKGFTLNDDFGIAEQLAFRDAGGGFIVIDVDNSQCTASIAMQGAHLMRWNPKGEEPVIWMSPVAKLAQGKSIRGGVPICWPWFGAHASEASFPGHGFARTVAWDVIATAALDDGSTSISFRIAEINRELWPYDAPAEMHMVIGSKLEMELVTENRGEETITVGDALHTYFCVSDISRIAVRGLDGCDYLDKVGPAARRTQKHDIRIASEVDRIYFDQGQDIVIEDPGLDRGIRIEKRGSHSTIVWNPWIDKCRAMGDFGSDQGFLGMVCVESANAAEDVVQLTAGDRHSLWVRYSVE</sequence>
<evidence type="ECO:0000256" key="3">
    <source>
        <dbReference type="ARBA" id="ARBA00012083"/>
    </source>
</evidence>
<keyword evidence="4" id="KW-0413">Isomerase</keyword>
<comment type="similarity">
    <text evidence="2">Belongs to the glucose-6-phosphate 1-epimerase family.</text>
</comment>
<dbReference type="EMBL" id="AATS01000021">
    <property type="protein sequence ID" value="EAU53580.1"/>
    <property type="molecule type" value="Genomic_DNA"/>
</dbReference>
<evidence type="ECO:0000313" key="5">
    <source>
        <dbReference type="EMBL" id="EAU53580.1"/>
    </source>
</evidence>
<dbReference type="InterPro" id="IPR025532">
    <property type="entry name" value="G6P_1-epimerase"/>
</dbReference>
<keyword evidence="6" id="KW-1185">Reference proteome</keyword>
<dbReference type="eggNOG" id="COG0676">
    <property type="taxonomic scope" value="Bacteria"/>
</dbReference>
<dbReference type="InterPro" id="IPR011013">
    <property type="entry name" value="Gal_mutarotase_sf_dom"/>
</dbReference>
<dbReference type="OrthoDB" id="9790727at2"/>
<dbReference type="InParanoid" id="Q0EW91"/>
<dbReference type="FunCoup" id="Q0EW91">
    <property type="interactions" value="316"/>
</dbReference>
<organism evidence="5 6">
    <name type="scientific">Mariprofundus ferrooxydans PV-1</name>
    <dbReference type="NCBI Taxonomy" id="314345"/>
    <lineage>
        <taxon>Bacteria</taxon>
        <taxon>Pseudomonadati</taxon>
        <taxon>Pseudomonadota</taxon>
        <taxon>Candidatius Mariprofundia</taxon>
        <taxon>Mariprofundales</taxon>
        <taxon>Mariprofundaceae</taxon>
        <taxon>Mariprofundus</taxon>
    </lineage>
</organism>
<dbReference type="Gene3D" id="2.70.98.10">
    <property type="match status" value="1"/>
</dbReference>
<dbReference type="GO" id="GO:0030246">
    <property type="term" value="F:carbohydrate binding"/>
    <property type="evidence" value="ECO:0007669"/>
    <property type="project" value="InterPro"/>
</dbReference>
<dbReference type="InterPro" id="IPR014718">
    <property type="entry name" value="GH-type_carb-bd"/>
</dbReference>
<dbReference type="Pfam" id="PF01263">
    <property type="entry name" value="Aldose_epim"/>
    <property type="match status" value="1"/>
</dbReference>
<dbReference type="HOGENOM" id="CLU_048345_4_0_0"/>
<accession>Q0EW91</accession>
<evidence type="ECO:0000256" key="4">
    <source>
        <dbReference type="ARBA" id="ARBA00023235"/>
    </source>
</evidence>
<proteinExistence type="inferred from homology"/>
<comment type="caution">
    <text evidence="5">The sequence shown here is derived from an EMBL/GenBank/DDBJ whole genome shotgun (WGS) entry which is preliminary data.</text>
</comment>
<gene>
    <name evidence="5" type="ORF">SPV1_03043</name>
</gene>